<evidence type="ECO:0000313" key="5">
    <source>
        <dbReference type="EMBL" id="SDT07117.1"/>
    </source>
</evidence>
<dbReference type="SUPFAM" id="SSF48208">
    <property type="entry name" value="Six-hairpin glycosidases"/>
    <property type="match status" value="1"/>
</dbReference>
<feature type="domain" description="Glycosyl hydrolase family 92" evidence="3">
    <location>
        <begin position="305"/>
        <end position="765"/>
    </location>
</feature>
<dbReference type="Pfam" id="PF07971">
    <property type="entry name" value="Glyco_hydro_92"/>
    <property type="match status" value="1"/>
</dbReference>
<feature type="chain" id="PRO_5009265397" evidence="2">
    <location>
        <begin position="28"/>
        <end position="963"/>
    </location>
</feature>
<keyword evidence="6" id="KW-1185">Reference proteome</keyword>
<dbReference type="InterPro" id="IPR041371">
    <property type="entry name" value="GH92_N"/>
</dbReference>
<protein>
    <submittedName>
        <fullName evidence="5">Alpha-1,2-mannosidase, putative</fullName>
    </submittedName>
</protein>
<accession>A0A1H1XCV3</accession>
<reference evidence="5 6" key="1">
    <citation type="submission" date="2016-10" db="EMBL/GenBank/DDBJ databases">
        <authorList>
            <person name="de Groot N.N."/>
        </authorList>
    </citation>
    <scope>NUCLEOTIDE SEQUENCE [LARGE SCALE GENOMIC DNA]</scope>
    <source>
        <strain evidence="5 6">DSM 43941</strain>
    </source>
</reference>
<evidence type="ECO:0000256" key="2">
    <source>
        <dbReference type="SAM" id="SignalP"/>
    </source>
</evidence>
<dbReference type="Proteomes" id="UP000198688">
    <property type="component" value="Chromosome I"/>
</dbReference>
<dbReference type="GO" id="GO:0006516">
    <property type="term" value="P:glycoprotein catabolic process"/>
    <property type="evidence" value="ECO:0007669"/>
    <property type="project" value="TreeGrafter"/>
</dbReference>
<dbReference type="PANTHER" id="PTHR12143:SF39">
    <property type="entry name" value="SECRETED PROTEIN"/>
    <property type="match status" value="1"/>
</dbReference>
<dbReference type="AlphaFoldDB" id="A0A1H1XCV3"/>
<dbReference type="InterPro" id="IPR012939">
    <property type="entry name" value="Glyco_hydro_92"/>
</dbReference>
<gene>
    <name evidence="5" type="ORF">SAMN04489716_2422</name>
</gene>
<feature type="region of interest" description="Disordered" evidence="1">
    <location>
        <begin position="774"/>
        <end position="803"/>
    </location>
</feature>
<dbReference type="Gene3D" id="1.20.1050.60">
    <property type="entry name" value="alpha-1,2-mannosidase"/>
    <property type="match status" value="1"/>
</dbReference>
<feature type="domain" description="Glycosyl hydrolase family 92 N-terminal" evidence="4">
    <location>
        <begin position="38"/>
        <end position="299"/>
    </location>
</feature>
<dbReference type="STRING" id="113562.SAMN04489716_2422"/>
<name>A0A1H1XCV3_9ACTN</name>
<evidence type="ECO:0000256" key="1">
    <source>
        <dbReference type="SAM" id="MobiDB-lite"/>
    </source>
</evidence>
<keyword evidence="2" id="KW-0732">Signal</keyword>
<dbReference type="OrthoDB" id="9804511at2"/>
<dbReference type="Gene3D" id="3.30.2080.10">
    <property type="entry name" value="GH92 mannosidase domain"/>
    <property type="match status" value="1"/>
</dbReference>
<evidence type="ECO:0000259" key="4">
    <source>
        <dbReference type="Pfam" id="PF17678"/>
    </source>
</evidence>
<proteinExistence type="predicted"/>
<dbReference type="InterPro" id="IPR005887">
    <property type="entry name" value="GH92_a_mannosidase_put"/>
</dbReference>
<dbReference type="PANTHER" id="PTHR12143">
    <property type="entry name" value="PEPTIDE N-GLYCANASE PNGASE -RELATED"/>
    <property type="match status" value="1"/>
</dbReference>
<dbReference type="InterPro" id="IPR050883">
    <property type="entry name" value="PNGase"/>
</dbReference>
<organism evidence="5 6">
    <name type="scientific">Actinoplanes derwentensis</name>
    <dbReference type="NCBI Taxonomy" id="113562"/>
    <lineage>
        <taxon>Bacteria</taxon>
        <taxon>Bacillati</taxon>
        <taxon>Actinomycetota</taxon>
        <taxon>Actinomycetes</taxon>
        <taxon>Micromonosporales</taxon>
        <taxon>Micromonosporaceae</taxon>
        <taxon>Actinoplanes</taxon>
    </lineage>
</organism>
<dbReference type="InterPro" id="IPR008928">
    <property type="entry name" value="6-hairpin_glycosidase_sf"/>
</dbReference>
<evidence type="ECO:0000259" key="3">
    <source>
        <dbReference type="Pfam" id="PF07971"/>
    </source>
</evidence>
<dbReference type="Gene3D" id="2.70.98.10">
    <property type="match status" value="1"/>
</dbReference>
<dbReference type="RefSeq" id="WP_092544293.1">
    <property type="nucleotide sequence ID" value="NZ_BOMJ01000041.1"/>
</dbReference>
<dbReference type="GO" id="GO:0005829">
    <property type="term" value="C:cytosol"/>
    <property type="evidence" value="ECO:0007669"/>
    <property type="project" value="TreeGrafter"/>
</dbReference>
<dbReference type="Gene3D" id="1.20.1610.10">
    <property type="entry name" value="alpha-1,2-mannosidases domains"/>
    <property type="match status" value="1"/>
</dbReference>
<dbReference type="GO" id="GO:0000224">
    <property type="term" value="F:peptide-N4-(N-acetyl-beta-glucosaminyl)asparagine amidase activity"/>
    <property type="evidence" value="ECO:0007669"/>
    <property type="project" value="TreeGrafter"/>
</dbReference>
<sequence>MTGWSAGRTLRTVLVATVVLMPSAAIASPAEISAFDAVDQFIGTELDTTQNKSNDAYGNTYPGASVPFGMVQPSPTTWAEGNANVGQKGGYEYTASLIRGFGMTRHSGTGCTGRFGGYEFPTIPYAGGLAGGVLPSSPASAIKDYYLPFSHANEQSQPGYYGVTLDNGVEVELTATARTAVSRFDFPKSGDSTLILDVSGPNNRTFGSEVFVDAATRTVSGWMYGTDVCDVGNLYKAYFSTTYDHEFSSFGTWTDEAMTVGSTHAVKSTTDTGVDYRHDTGAWLTFPQGAKVVAKTGFSYVSVANAALNRDTEVGRDGFNDVKHDAKKLWKDALGTIDADGGTSEQRTKFYTALYHSFLHPNVREDVNGQYLGFDDQVHLIDRGHHFYKNVNFAGSGWDAYRSQVQLLALTFPQVANDINRSIVALTQQKGTWAPGAARMQGDNYQVILATLDDMGATDYDRAAALASMKATQTLPATKTTRSDGYQYFSTGLIENAKGDFATSRVLEYSIDDFAIAQLAQRLGDTEAYEYFSGRSQNWMNVFDPVSKHLIPRSRNGFDRSFDLRVRDDSAGRGQFNQSTGYQYGWLVPHNLSTLVAARGGIAESTIALDKLMERLDAGAYTQTGNYLSNQPAFGTPWVYHWLQAPAKATDVLYRAVSEMYDVSPSGLPGNDDQGALSAWYVFANIGLYPAVYGTGDLVISGPMFDEITINPAAAPSRKIKIKAAGTASGARYVNGLRVNGKAQTASWIDSTFLTEGGTLDFTMKSTADSWGTGAADVPPSYTDGADARNNAGTTPDGKGNLGSLDLSDWSLSRTSLAAAGVTPGATVPGTSFTWPTAEPGKPDNWIPHGQKITVGGSGRTLSVLGLSTNGPATGTAVVTYTDGTSQNVPLTLSDWAANPAAGETTAVTLTGRNNVNGTAGTGTFRIFASAPATLDPARTVASVTLPANTDKGIMHIFDVAVS</sequence>
<dbReference type="Pfam" id="PF17678">
    <property type="entry name" value="Glyco_hydro_92N"/>
    <property type="match status" value="1"/>
</dbReference>
<dbReference type="NCBIfam" id="TIGR01180">
    <property type="entry name" value="aman2_put"/>
    <property type="match status" value="1"/>
</dbReference>
<dbReference type="EMBL" id="LT629758">
    <property type="protein sequence ID" value="SDT07117.1"/>
    <property type="molecule type" value="Genomic_DNA"/>
</dbReference>
<feature type="signal peptide" evidence="2">
    <location>
        <begin position="1"/>
        <end position="27"/>
    </location>
</feature>
<evidence type="ECO:0000313" key="6">
    <source>
        <dbReference type="Proteomes" id="UP000198688"/>
    </source>
</evidence>
<dbReference type="GO" id="GO:0030246">
    <property type="term" value="F:carbohydrate binding"/>
    <property type="evidence" value="ECO:0007669"/>
    <property type="project" value="InterPro"/>
</dbReference>
<dbReference type="GO" id="GO:0005975">
    <property type="term" value="P:carbohydrate metabolic process"/>
    <property type="evidence" value="ECO:0007669"/>
    <property type="project" value="InterPro"/>
</dbReference>
<dbReference type="InterPro" id="IPR014718">
    <property type="entry name" value="GH-type_carb-bd"/>
</dbReference>